<organism evidence="3 4">
    <name type="scientific">Testicularia cyperi</name>
    <dbReference type="NCBI Taxonomy" id="1882483"/>
    <lineage>
        <taxon>Eukaryota</taxon>
        <taxon>Fungi</taxon>
        <taxon>Dikarya</taxon>
        <taxon>Basidiomycota</taxon>
        <taxon>Ustilaginomycotina</taxon>
        <taxon>Ustilaginomycetes</taxon>
        <taxon>Ustilaginales</taxon>
        <taxon>Anthracoideaceae</taxon>
        <taxon>Testicularia</taxon>
    </lineage>
</organism>
<dbReference type="Proteomes" id="UP000246740">
    <property type="component" value="Unassembled WGS sequence"/>
</dbReference>
<feature type="compositionally biased region" description="Pro residues" evidence="2">
    <location>
        <begin position="1"/>
        <end position="11"/>
    </location>
</feature>
<dbReference type="PANTHER" id="PTHR34861:SF10">
    <property type="entry name" value="CYCLASE"/>
    <property type="match status" value="1"/>
</dbReference>
<dbReference type="EMBL" id="KZ819188">
    <property type="protein sequence ID" value="PWZ03694.1"/>
    <property type="molecule type" value="Genomic_DNA"/>
</dbReference>
<dbReference type="GO" id="GO:0019441">
    <property type="term" value="P:L-tryptophan catabolic process to kynurenine"/>
    <property type="evidence" value="ECO:0007669"/>
    <property type="project" value="InterPro"/>
</dbReference>
<dbReference type="InParanoid" id="A0A317XZH4"/>
<proteinExistence type="inferred from homology"/>
<evidence type="ECO:0008006" key="5">
    <source>
        <dbReference type="Google" id="ProtNLM"/>
    </source>
</evidence>
<evidence type="ECO:0000313" key="3">
    <source>
        <dbReference type="EMBL" id="PWZ03694.1"/>
    </source>
</evidence>
<feature type="region of interest" description="Disordered" evidence="2">
    <location>
        <begin position="1"/>
        <end position="40"/>
    </location>
</feature>
<dbReference type="GO" id="GO:0004061">
    <property type="term" value="F:arylformamidase activity"/>
    <property type="evidence" value="ECO:0007669"/>
    <property type="project" value="InterPro"/>
</dbReference>
<reference evidence="3 4" key="1">
    <citation type="journal article" date="2018" name="Mol. Biol. Evol.">
        <title>Broad Genomic Sampling Reveals a Smut Pathogenic Ancestry of the Fungal Clade Ustilaginomycotina.</title>
        <authorList>
            <person name="Kijpornyongpan T."/>
            <person name="Mondo S.J."/>
            <person name="Barry K."/>
            <person name="Sandor L."/>
            <person name="Lee J."/>
            <person name="Lipzen A."/>
            <person name="Pangilinan J."/>
            <person name="LaButti K."/>
            <person name="Hainaut M."/>
            <person name="Henrissat B."/>
            <person name="Grigoriev I.V."/>
            <person name="Spatafora J.W."/>
            <person name="Aime M.C."/>
        </authorList>
    </citation>
    <scope>NUCLEOTIDE SEQUENCE [LARGE SCALE GENOMIC DNA]</scope>
    <source>
        <strain evidence="3 4">MCA 3645</strain>
    </source>
</reference>
<dbReference type="SUPFAM" id="SSF102198">
    <property type="entry name" value="Putative cyclase"/>
    <property type="match status" value="1"/>
</dbReference>
<dbReference type="OrthoDB" id="5396at2759"/>
<evidence type="ECO:0000313" key="4">
    <source>
        <dbReference type="Proteomes" id="UP000246740"/>
    </source>
</evidence>
<name>A0A317XZH4_9BASI</name>
<dbReference type="PANTHER" id="PTHR34861">
    <property type="match status" value="1"/>
</dbReference>
<protein>
    <recommendedName>
        <fullName evidence="5">Cyclase</fullName>
    </recommendedName>
</protein>
<evidence type="ECO:0000256" key="2">
    <source>
        <dbReference type="SAM" id="MobiDB-lite"/>
    </source>
</evidence>
<feature type="compositionally biased region" description="Low complexity" evidence="2">
    <location>
        <begin position="97"/>
        <end position="129"/>
    </location>
</feature>
<dbReference type="InterPro" id="IPR037175">
    <property type="entry name" value="KFase_sf"/>
</dbReference>
<dbReference type="STRING" id="1882483.A0A317XZH4"/>
<evidence type="ECO:0000256" key="1">
    <source>
        <dbReference type="ARBA" id="ARBA00007865"/>
    </source>
</evidence>
<feature type="region of interest" description="Disordered" evidence="2">
    <location>
        <begin position="97"/>
        <end position="131"/>
    </location>
</feature>
<keyword evidence="4" id="KW-1185">Reference proteome</keyword>
<dbReference type="InterPro" id="IPR007325">
    <property type="entry name" value="KFase/CYL"/>
</dbReference>
<gene>
    <name evidence="3" type="ORF">BCV70DRAFT_197896</name>
</gene>
<dbReference type="Gene3D" id="3.50.30.50">
    <property type="entry name" value="Putative cyclase"/>
    <property type="match status" value="1"/>
</dbReference>
<dbReference type="AlphaFoldDB" id="A0A317XZH4"/>
<feature type="compositionally biased region" description="Low complexity" evidence="2">
    <location>
        <begin position="16"/>
        <end position="27"/>
    </location>
</feature>
<sequence length="587" mass="63761">MGSADPKPPQGKAPADEAQQQQPPAAESESESDSTRQRVAAIASRFASLAGNTSNEAANKVSEAASDASAGVAKTVEFTRNAAATQTAGLLHAMALTTKPPSSSSSPPSSTSTTTSSSSSSSSSPSDSKPWWEYESPLHARRRLAAIESPLHARRRLAAIANQLGLATSSSKQAPSLFKAITSSPPSSSSSTMDFSKLPRYKDLPSEGGWKACAWKVWGANDELGTINLLTDEVVLKAAKDEIQTGRAVSLNWPLHLPTEPYFSRRAVTHKAFAIGGPHVCHIRDEYIKNFKERNPDSNVVNNGDEGIPVSDEHLEMNTQSGSQWDGLRHFGHLGLNAFYGGASRSEIQKTFDFPDRLPATPQELNTPEMRQRNKLGIHNLAKHGICGRGVLLDVFEYLSNHGLGDVERNYEFGTWSGYGGGKGYDPRTGFRITLADLEATAKHQKVEIRPGDILLIRSGFTARYYSLSAEERAAWAEPVRPDGKEGMEFAGVEQNEQITEWLWNNHVAAVAGDCPSFECRPSAKEGDYMIHQTLLGMWGMPIGEMFDLEELSATCKNLGRWSFYFGSWPLMNYGGIASTANASATF</sequence>
<dbReference type="Pfam" id="PF04199">
    <property type="entry name" value="Cyclase"/>
    <property type="match status" value="1"/>
</dbReference>
<accession>A0A317XZH4</accession>
<comment type="similarity">
    <text evidence="1">Belongs to the Cyclase 1 superfamily.</text>
</comment>